<evidence type="ECO:0000256" key="1">
    <source>
        <dbReference type="ARBA" id="ARBA00022490"/>
    </source>
</evidence>
<dbReference type="PANTHER" id="PTHR37300">
    <property type="entry name" value="UPF0291 PROTEIN CBO2609/CLC_2481"/>
    <property type="match status" value="1"/>
</dbReference>
<organism evidence="3 4">
    <name type="scientific">Saccharibacillus endophyticus</name>
    <dbReference type="NCBI Taxonomy" id="2060666"/>
    <lineage>
        <taxon>Bacteria</taxon>
        <taxon>Bacillati</taxon>
        <taxon>Bacillota</taxon>
        <taxon>Bacilli</taxon>
        <taxon>Bacillales</taxon>
        <taxon>Paenibacillaceae</taxon>
        <taxon>Saccharibacillus</taxon>
    </lineage>
</organism>
<evidence type="ECO:0000256" key="2">
    <source>
        <dbReference type="HAMAP-Rule" id="MF_01103"/>
    </source>
</evidence>
<dbReference type="Proteomes" id="UP000605427">
    <property type="component" value="Unassembled WGS sequence"/>
</dbReference>
<reference evidence="4" key="1">
    <citation type="journal article" date="2019" name="Int. J. Syst. Evol. Microbiol.">
        <title>The Global Catalogue of Microorganisms (GCM) 10K type strain sequencing project: providing services to taxonomists for standard genome sequencing and annotation.</title>
        <authorList>
            <consortium name="The Broad Institute Genomics Platform"/>
            <consortium name="The Broad Institute Genome Sequencing Center for Infectious Disease"/>
            <person name="Wu L."/>
            <person name="Ma J."/>
        </authorList>
    </citation>
    <scope>NUCLEOTIDE SEQUENCE [LARGE SCALE GENOMIC DNA]</scope>
    <source>
        <strain evidence="4">CCM 8702</strain>
    </source>
</reference>
<protein>
    <recommendedName>
        <fullName evidence="2">UPF0291 protein GCM10007362_04800</fullName>
    </recommendedName>
</protein>
<dbReference type="PANTHER" id="PTHR37300:SF2">
    <property type="entry name" value="UPF0291 PROTEIN BC_1827"/>
    <property type="match status" value="1"/>
</dbReference>
<dbReference type="Gene3D" id="1.10.287.540">
    <property type="entry name" value="Helix hairpin bin"/>
    <property type="match status" value="1"/>
</dbReference>
<dbReference type="InterPro" id="IPR009242">
    <property type="entry name" value="DUF896"/>
</dbReference>
<comment type="similarity">
    <text evidence="2">Belongs to the UPF0291 family.</text>
</comment>
<accession>A0ABQ1ZMY0</accession>
<gene>
    <name evidence="3" type="ORF">GCM10007362_04800</name>
</gene>
<comment type="subcellular location">
    <subcellularLocation>
        <location evidence="2">Cytoplasm</location>
    </subcellularLocation>
</comment>
<evidence type="ECO:0000313" key="4">
    <source>
        <dbReference type="Proteomes" id="UP000605427"/>
    </source>
</evidence>
<sequence length="82" mass="9448">MVIPILERINELSKMEKENGLTEEQRQEQTHLRKEYLGIFRGSVNDLLLNSTIVDPLGDDVTPEKLRAKQNEIAQNKDNESL</sequence>
<comment type="caution">
    <text evidence="3">The sequence shown here is derived from an EMBL/GenBank/DDBJ whole genome shotgun (WGS) entry which is preliminary data.</text>
</comment>
<dbReference type="HAMAP" id="MF_01103">
    <property type="entry name" value="UPF0291"/>
    <property type="match status" value="1"/>
</dbReference>
<name>A0ABQ1ZMY0_9BACL</name>
<keyword evidence="4" id="KW-1185">Reference proteome</keyword>
<evidence type="ECO:0000313" key="3">
    <source>
        <dbReference type="EMBL" id="GGH69579.1"/>
    </source>
</evidence>
<dbReference type="Pfam" id="PF05979">
    <property type="entry name" value="DUF896"/>
    <property type="match status" value="1"/>
</dbReference>
<keyword evidence="1 2" id="KW-0963">Cytoplasm</keyword>
<dbReference type="RefSeq" id="WP_172238539.1">
    <property type="nucleotide sequence ID" value="NZ_BMDD01000001.1"/>
</dbReference>
<proteinExistence type="inferred from homology"/>
<dbReference type="SUPFAM" id="SSF158221">
    <property type="entry name" value="YnzC-like"/>
    <property type="match status" value="1"/>
</dbReference>
<dbReference type="EMBL" id="BMDD01000001">
    <property type="protein sequence ID" value="GGH69579.1"/>
    <property type="molecule type" value="Genomic_DNA"/>
</dbReference>